<name>D6GVY8_PARA5</name>
<protein>
    <recommendedName>
        <fullName evidence="4">V-ATPase subunit E</fullName>
    </recommendedName>
</protein>
<reference evidence="2 3" key="1">
    <citation type="journal article" date="2010" name="Proc. Natl. Acad. Sci. U.S.A.">
        <title>Enigmatic, ultrasmall, uncultivated Archaea.</title>
        <authorList>
            <person name="Baker B.J."/>
            <person name="Comolli L.R."/>
            <person name="Dick G.J."/>
            <person name="Hauser L.J."/>
            <person name="Hyatt D."/>
            <person name="Dill B.D."/>
            <person name="Land M.L."/>
            <person name="Verberkmoes N.C."/>
            <person name="Hettich R.L."/>
            <person name="Banfield J.F."/>
        </authorList>
    </citation>
    <scope>NUCLEOTIDE SEQUENCE [LARGE SCALE GENOMIC DNA]</scope>
</reference>
<dbReference type="AlphaFoldDB" id="D6GVY8"/>
<keyword evidence="1" id="KW-0175">Coiled coil</keyword>
<evidence type="ECO:0000256" key="1">
    <source>
        <dbReference type="SAM" id="Coils"/>
    </source>
</evidence>
<dbReference type="EMBL" id="GG745559">
    <property type="protein sequence ID" value="EFD92607.1"/>
    <property type="molecule type" value="Genomic_DNA"/>
</dbReference>
<dbReference type="Proteomes" id="UP000009376">
    <property type="component" value="Unassembled WGS sequence"/>
</dbReference>
<dbReference type="SUPFAM" id="SSF160527">
    <property type="entry name" value="V-type ATPase subunit E-like"/>
    <property type="match status" value="1"/>
</dbReference>
<proteinExistence type="predicted"/>
<evidence type="ECO:0008006" key="4">
    <source>
        <dbReference type="Google" id="ProtNLM"/>
    </source>
</evidence>
<evidence type="ECO:0000313" key="2">
    <source>
        <dbReference type="EMBL" id="EFD92607.1"/>
    </source>
</evidence>
<feature type="coiled-coil region" evidence="1">
    <location>
        <begin position="37"/>
        <end position="74"/>
    </location>
</feature>
<accession>D6GVY8</accession>
<organism evidence="2 3">
    <name type="scientific">Candidatus Parvarchaeum acidophilus ARMAN-5</name>
    <dbReference type="NCBI Taxonomy" id="662762"/>
    <lineage>
        <taxon>Archaea</taxon>
        <taxon>Candidatus Parvarchaeota</taxon>
        <taxon>Candidatus Parvarchaeum</taxon>
    </lineage>
</organism>
<evidence type="ECO:0000313" key="3">
    <source>
        <dbReference type="Proteomes" id="UP000009376"/>
    </source>
</evidence>
<sequence length="186" mass="21321">MGLEKIAEHIEKETDTKVKRIVLEAQVKANSEINAAAKKADEIVKEAAERLNVLSEEKRNIERAKTNVERMNILKTAISDAFKESINNLYKAEDKFSKTKEYDKLLSVLIEEAKKSIGNDANIYLNKDDIKKLERKEKNLKVYDKNIFGIYAESKDGKISMDMSINKIIQSMEEKIARKVIDRLGK</sequence>
<dbReference type="InterPro" id="IPR038495">
    <property type="entry name" value="ATPase_E_C"/>
</dbReference>
<gene>
    <name evidence="2" type="ORF">BJBARM5_0659</name>
</gene>
<dbReference type="Gene3D" id="3.30.2320.30">
    <property type="entry name" value="ATP synthase, E subunit, C-terminal"/>
    <property type="match status" value="1"/>
</dbReference>